<dbReference type="GO" id="GO:0034354">
    <property type="term" value="P:'de novo' NAD+ biosynthetic process from L-tryptophan"/>
    <property type="evidence" value="ECO:0007669"/>
    <property type="project" value="TreeGrafter"/>
</dbReference>
<dbReference type="CDD" id="cd06123">
    <property type="entry name" value="cupin_HAO"/>
    <property type="match status" value="1"/>
</dbReference>
<evidence type="ECO:0000256" key="6">
    <source>
        <dbReference type="ARBA" id="ARBA00023002"/>
    </source>
</evidence>
<keyword evidence="9" id="KW-1185">Reference proteome</keyword>
<dbReference type="PANTHER" id="PTHR15497">
    <property type="entry name" value="3-HYDROXYANTHRANILATE 3,4-DIOXYGENASE"/>
    <property type="match status" value="1"/>
</dbReference>
<dbReference type="Proteomes" id="UP000664169">
    <property type="component" value="Unassembled WGS sequence"/>
</dbReference>
<accession>A0A8H3I4J2</accession>
<dbReference type="InterPro" id="IPR010329">
    <property type="entry name" value="3hydroanth_dOase"/>
</dbReference>
<evidence type="ECO:0000256" key="5">
    <source>
        <dbReference type="ARBA" id="ARBA00022964"/>
    </source>
</evidence>
<sequence>MTIMIVGGPNARTDYHINPTPELFFQYRGSMLLRVVDPVLAKSGDGEPEAEASFKDIAIREGDVFLLPGGTPHNPIRFEDTVGLVVELSRPGGVSDGLRWYCQVCRRVVFETQVADLGEGLKGAVKAFAESEERRRCGGCGTLCDVVPAGVVQP</sequence>
<dbReference type="Gene3D" id="2.60.120.10">
    <property type="entry name" value="Jelly Rolls"/>
    <property type="match status" value="1"/>
</dbReference>
<keyword evidence="4" id="KW-0479">Metal-binding</keyword>
<gene>
    <name evidence="8" type="ORF">GOMPHAMPRED_008244</name>
</gene>
<dbReference type="GO" id="GO:0005737">
    <property type="term" value="C:cytoplasm"/>
    <property type="evidence" value="ECO:0007669"/>
    <property type="project" value="TreeGrafter"/>
</dbReference>
<dbReference type="GO" id="GO:0000334">
    <property type="term" value="F:3-hydroxyanthranilate 3,4-dioxygenase activity"/>
    <property type="evidence" value="ECO:0007669"/>
    <property type="project" value="InterPro"/>
</dbReference>
<name>A0A8H3I4J2_9LECA</name>
<evidence type="ECO:0000256" key="4">
    <source>
        <dbReference type="ARBA" id="ARBA00022723"/>
    </source>
</evidence>
<dbReference type="PANTHER" id="PTHR15497:SF1">
    <property type="entry name" value="3-HYDROXYANTHRANILATE 3,4-DIOXYGENASE"/>
    <property type="match status" value="1"/>
</dbReference>
<keyword evidence="6" id="KW-0560">Oxidoreductase</keyword>
<evidence type="ECO:0000313" key="9">
    <source>
        <dbReference type="Proteomes" id="UP000664169"/>
    </source>
</evidence>
<dbReference type="EMBL" id="CAJPDQ010000009">
    <property type="protein sequence ID" value="CAF9914737.1"/>
    <property type="molecule type" value="Genomic_DNA"/>
</dbReference>
<comment type="caution">
    <text evidence="8">The sequence shown here is derived from an EMBL/GenBank/DDBJ whole genome shotgun (WGS) entry which is preliminary data.</text>
</comment>
<keyword evidence="3" id="KW-0662">Pyridine nucleotide biosynthesis</keyword>
<keyword evidence="7" id="KW-0408">Iron</keyword>
<dbReference type="GO" id="GO:0005506">
    <property type="term" value="F:iron ion binding"/>
    <property type="evidence" value="ECO:0007669"/>
    <property type="project" value="InterPro"/>
</dbReference>
<comment type="function">
    <text evidence="2">Catalyzes the oxidative ring opening of 3-hydroxyanthranilate to 2-amino-3-carboxymuconate semialdehyde, which spontaneously cyclizes to quinolinate.</text>
</comment>
<evidence type="ECO:0000256" key="3">
    <source>
        <dbReference type="ARBA" id="ARBA00022642"/>
    </source>
</evidence>
<evidence type="ECO:0000256" key="1">
    <source>
        <dbReference type="ARBA" id="ARBA00001954"/>
    </source>
</evidence>
<comment type="cofactor">
    <cofactor evidence="1">
        <name>Fe(2+)</name>
        <dbReference type="ChEBI" id="CHEBI:29033"/>
    </cofactor>
</comment>
<dbReference type="Pfam" id="PF06052">
    <property type="entry name" value="3-HAO"/>
    <property type="match status" value="1"/>
</dbReference>
<reference evidence="8" key="1">
    <citation type="submission" date="2021-03" db="EMBL/GenBank/DDBJ databases">
        <authorList>
            <person name="Tagirdzhanova G."/>
        </authorList>
    </citation>
    <scope>NUCLEOTIDE SEQUENCE</scope>
</reference>
<protein>
    <recommendedName>
        <fullName evidence="10">3-hydroxyanthranilate 3,4-dioxygenase</fullName>
    </recommendedName>
</protein>
<dbReference type="SUPFAM" id="SSF51182">
    <property type="entry name" value="RmlC-like cupins"/>
    <property type="match status" value="1"/>
</dbReference>
<evidence type="ECO:0000256" key="7">
    <source>
        <dbReference type="ARBA" id="ARBA00023004"/>
    </source>
</evidence>
<evidence type="ECO:0000256" key="2">
    <source>
        <dbReference type="ARBA" id="ARBA00002752"/>
    </source>
</evidence>
<dbReference type="GO" id="GO:0046874">
    <property type="term" value="P:quinolinate metabolic process"/>
    <property type="evidence" value="ECO:0007669"/>
    <property type="project" value="TreeGrafter"/>
</dbReference>
<evidence type="ECO:0008006" key="10">
    <source>
        <dbReference type="Google" id="ProtNLM"/>
    </source>
</evidence>
<dbReference type="AlphaFoldDB" id="A0A8H3I4J2"/>
<evidence type="ECO:0000313" key="8">
    <source>
        <dbReference type="EMBL" id="CAF9914737.1"/>
    </source>
</evidence>
<dbReference type="OrthoDB" id="204928at2759"/>
<dbReference type="InterPro" id="IPR011051">
    <property type="entry name" value="RmlC_Cupin_sf"/>
</dbReference>
<proteinExistence type="predicted"/>
<organism evidence="8 9">
    <name type="scientific">Gomphillus americanus</name>
    <dbReference type="NCBI Taxonomy" id="1940652"/>
    <lineage>
        <taxon>Eukaryota</taxon>
        <taxon>Fungi</taxon>
        <taxon>Dikarya</taxon>
        <taxon>Ascomycota</taxon>
        <taxon>Pezizomycotina</taxon>
        <taxon>Lecanoromycetes</taxon>
        <taxon>OSLEUM clade</taxon>
        <taxon>Ostropomycetidae</taxon>
        <taxon>Ostropales</taxon>
        <taxon>Graphidaceae</taxon>
        <taxon>Gomphilloideae</taxon>
        <taxon>Gomphillus</taxon>
    </lineage>
</organism>
<keyword evidence="5" id="KW-0223">Dioxygenase</keyword>
<dbReference type="InterPro" id="IPR014710">
    <property type="entry name" value="RmlC-like_jellyroll"/>
</dbReference>